<name>A0AAU8PAX4_DESK7</name>
<dbReference type="InterPro" id="IPR008988">
    <property type="entry name" value="Transcriptional_repressor_C"/>
</dbReference>
<evidence type="ECO:0000313" key="4">
    <source>
        <dbReference type="Proteomes" id="UP000009229"/>
    </source>
</evidence>
<evidence type="ECO:0000259" key="2">
    <source>
        <dbReference type="SMART" id="SM00899"/>
    </source>
</evidence>
<dbReference type="Gene3D" id="2.30.30.90">
    <property type="match status" value="1"/>
</dbReference>
<dbReference type="KEGG" id="dku:Desku_1540"/>
<evidence type="ECO:0000313" key="3">
    <source>
        <dbReference type="EMBL" id="AEG15121.1"/>
    </source>
</evidence>
<dbReference type="InterPro" id="IPR007167">
    <property type="entry name" value="Fe-transptr_FeoA-like"/>
</dbReference>
<dbReference type="EMBL" id="CP002770">
    <property type="protein sequence ID" value="AEG15121.1"/>
    <property type="molecule type" value="Genomic_DNA"/>
</dbReference>
<dbReference type="GO" id="GO:0046914">
    <property type="term" value="F:transition metal ion binding"/>
    <property type="evidence" value="ECO:0007669"/>
    <property type="project" value="InterPro"/>
</dbReference>
<gene>
    <name evidence="3" type="ordered locus">Desku_1540</name>
</gene>
<keyword evidence="1" id="KW-0408">Iron</keyword>
<dbReference type="AlphaFoldDB" id="A0AAU8PAX4"/>
<reference evidence="4" key="1">
    <citation type="submission" date="2011-05" db="EMBL/GenBank/DDBJ databases">
        <title>Complete sequence of Desulfotomaculum kuznetsovii DSM 6115.</title>
        <authorList>
            <person name="Lucas S."/>
            <person name="Han J."/>
            <person name="Lapidus A."/>
            <person name="Cheng J.-F."/>
            <person name="Goodwin L."/>
            <person name="Pitluck S."/>
            <person name="Peters L."/>
            <person name="Mikhailova N."/>
            <person name="Lu M."/>
            <person name="Saunders E."/>
            <person name="Han C."/>
            <person name="Tapia R."/>
            <person name="Land M."/>
            <person name="Hauser L."/>
            <person name="Kyrpides N."/>
            <person name="Ivanova N."/>
            <person name="Pagani I."/>
            <person name="Nazina T."/>
            <person name="Ivanova A."/>
            <person name="Parshina S."/>
            <person name="Kuever J."/>
            <person name="Muyzer G."/>
            <person name="Plugge C."/>
            <person name="Stams A."/>
            <person name="Woyke T."/>
        </authorList>
    </citation>
    <scope>NUCLEOTIDE SEQUENCE [LARGE SCALE GENOMIC DNA]</scope>
    <source>
        <strain evidence="4">DSM 6115 / VKM B-1805 / 17</strain>
    </source>
</reference>
<accession>A0AAU8PAX4</accession>
<dbReference type="Proteomes" id="UP000009229">
    <property type="component" value="Chromosome"/>
</dbReference>
<proteinExistence type="predicted"/>
<feature type="domain" description="Ferrous iron transporter FeoA-like" evidence="2">
    <location>
        <begin position="20"/>
        <end position="90"/>
    </location>
</feature>
<dbReference type="InterPro" id="IPR038157">
    <property type="entry name" value="FeoA_core_dom"/>
</dbReference>
<evidence type="ECO:0000256" key="1">
    <source>
        <dbReference type="ARBA" id="ARBA00023004"/>
    </source>
</evidence>
<dbReference type="SMART" id="SM00899">
    <property type="entry name" value="FeoA"/>
    <property type="match status" value="1"/>
</dbReference>
<protein>
    <submittedName>
        <fullName evidence="3">FeoA family protein</fullName>
    </submittedName>
</protein>
<sequence>MILIIMHLSTPYIHREGLAVTLDRMKRGQRCRILSIPSELVRAQALRFGIAEGEVVTCCEVVPAGPVVISKNRQEIAIGRGLARQIEVEGSF</sequence>
<organism evidence="3 4">
    <name type="scientific">Desulfofundulus kuznetsovii (strain DSM 6115 / VKM B-1805 / 17)</name>
    <name type="common">Desulfotomaculum kuznetsovii</name>
    <dbReference type="NCBI Taxonomy" id="760568"/>
    <lineage>
        <taxon>Bacteria</taxon>
        <taxon>Bacillati</taxon>
        <taxon>Bacillota</taxon>
        <taxon>Clostridia</taxon>
        <taxon>Eubacteriales</taxon>
        <taxon>Peptococcaceae</taxon>
        <taxon>Desulfofundulus</taxon>
    </lineage>
</organism>
<dbReference type="SUPFAM" id="SSF50037">
    <property type="entry name" value="C-terminal domain of transcriptional repressors"/>
    <property type="match status" value="1"/>
</dbReference>
<dbReference type="Pfam" id="PF04023">
    <property type="entry name" value="FeoA"/>
    <property type="match status" value="1"/>
</dbReference>
<keyword evidence="4" id="KW-1185">Reference proteome</keyword>